<evidence type="ECO:0000313" key="3">
    <source>
        <dbReference type="Proteomes" id="UP000038010"/>
    </source>
</evidence>
<name>A0A0N1P0H2_9EURO</name>
<organism evidence="2 3">
    <name type="scientific">Cyphellophora attinorum</name>
    <dbReference type="NCBI Taxonomy" id="1664694"/>
    <lineage>
        <taxon>Eukaryota</taxon>
        <taxon>Fungi</taxon>
        <taxon>Dikarya</taxon>
        <taxon>Ascomycota</taxon>
        <taxon>Pezizomycotina</taxon>
        <taxon>Eurotiomycetes</taxon>
        <taxon>Chaetothyriomycetidae</taxon>
        <taxon>Chaetothyriales</taxon>
        <taxon>Cyphellophoraceae</taxon>
        <taxon>Cyphellophora</taxon>
    </lineage>
</organism>
<dbReference type="RefSeq" id="XP_018000375.1">
    <property type="nucleotide sequence ID" value="XM_018148115.1"/>
</dbReference>
<accession>A0A0N1P0H2</accession>
<keyword evidence="3" id="KW-1185">Reference proteome</keyword>
<feature type="region of interest" description="Disordered" evidence="1">
    <location>
        <begin position="578"/>
        <end position="637"/>
    </location>
</feature>
<evidence type="ECO:0000313" key="2">
    <source>
        <dbReference type="EMBL" id="KPI40412.1"/>
    </source>
</evidence>
<dbReference type="AlphaFoldDB" id="A0A0N1P0H2"/>
<proteinExistence type="predicted"/>
<gene>
    <name evidence="2" type="ORF">AB675_7726</name>
</gene>
<dbReference type="GeneID" id="28739995"/>
<sequence length="637" mass="68478">MKPRVLQHRSGYQLTHDLPHRIYDAHVYPRTSSNGSTVIVYSHDDGLRIVWYAGKRFKKPLPPSEKVNGHANQATDVIDLDSDDDEAAPKPAEFDDADEAVDPAAPYRAILRHIDVPLGSAALKVAVLRGSQELSEGAPALLKDNIILAAGCADCLVRVIAVPLQPPAPENNDISRLGVQVAKLSGHQDLVSAVSVTTTIGHDSDIEDEEDENAAKSWSLLVASTSCTGSGLLLVHQVQVQGNKLQSNAAANKLIRRVSMRSPLHAAKLSFNTASHEAERHSNLLVILPDAAVVKVYQVFTRAMSRRRGSAATLDSVSTPRSTTASGVSGRFLITLHPGYRSELNSIGSRIRPLDAAWICSGRAIIAFLENGQYGIWDFEAAGPPTDTVIKNQGNVVGISGGTVSKFAVSGTLERRRGYEGESSRFSTGSIAVGSSGVDGDDAVMFSAVAEKEDASTGLVFINRYLSSTATWWKSKSSGKGSLQPNDRPATLPELKSSVSEVKGVGLLPDFVDQKSRLDFDTAPNFMLATGAQLLLYVSPSIQTDDPAEQSRAVSVEQSLLERGDLDLDGVDRYLENMQQSRPHSRQISQSRSGAKPNFGSSMISEGGMDLDSPMPALRFAPAINTTSQNTKRRIFS</sequence>
<evidence type="ECO:0008006" key="4">
    <source>
        <dbReference type="Google" id="ProtNLM"/>
    </source>
</evidence>
<dbReference type="Proteomes" id="UP000038010">
    <property type="component" value="Unassembled WGS sequence"/>
</dbReference>
<protein>
    <recommendedName>
        <fullName evidence="4">Nucleoporin NUP37</fullName>
    </recommendedName>
</protein>
<comment type="caution">
    <text evidence="2">The sequence shown here is derived from an EMBL/GenBank/DDBJ whole genome shotgun (WGS) entry which is preliminary data.</text>
</comment>
<reference evidence="2 3" key="1">
    <citation type="submission" date="2015-06" db="EMBL/GenBank/DDBJ databases">
        <title>Draft genome of the ant-associated black yeast Phialophora attae CBS 131958.</title>
        <authorList>
            <person name="Moreno L.F."/>
            <person name="Stielow B.J."/>
            <person name="de Hoog S."/>
            <person name="Vicente V.A."/>
            <person name="Weiss V.A."/>
            <person name="de Vries M."/>
            <person name="Cruz L.M."/>
            <person name="Souza E.M."/>
        </authorList>
    </citation>
    <scope>NUCLEOTIDE SEQUENCE [LARGE SCALE GENOMIC DNA]</scope>
    <source>
        <strain evidence="2 3">CBS 131958</strain>
    </source>
</reference>
<feature type="region of interest" description="Disordered" evidence="1">
    <location>
        <begin position="62"/>
        <end position="99"/>
    </location>
</feature>
<dbReference type="VEuPathDB" id="FungiDB:AB675_7726"/>
<dbReference type="EMBL" id="LFJN01000012">
    <property type="protein sequence ID" value="KPI40412.1"/>
    <property type="molecule type" value="Genomic_DNA"/>
</dbReference>
<feature type="compositionally biased region" description="Polar residues" evidence="1">
    <location>
        <begin position="578"/>
        <end position="604"/>
    </location>
</feature>
<evidence type="ECO:0000256" key="1">
    <source>
        <dbReference type="SAM" id="MobiDB-lite"/>
    </source>
</evidence>
<dbReference type="OrthoDB" id="5323870at2759"/>
<dbReference type="STRING" id="1664694.A0A0N1P0H2"/>